<evidence type="ECO:0000256" key="8">
    <source>
        <dbReference type="ARBA" id="ARBA00023136"/>
    </source>
</evidence>
<evidence type="ECO:0000313" key="10">
    <source>
        <dbReference type="Proteomes" id="UP001353858"/>
    </source>
</evidence>
<keyword evidence="6" id="KW-1133">Transmembrane helix</keyword>
<evidence type="ECO:0000256" key="6">
    <source>
        <dbReference type="ARBA" id="ARBA00022989"/>
    </source>
</evidence>
<dbReference type="PANTHER" id="PTHR13603">
    <property type="entry name" value="TRANSMEMBRANE PROTEIN 186"/>
    <property type="match status" value="1"/>
</dbReference>
<keyword evidence="4" id="KW-0812">Transmembrane</keyword>
<evidence type="ECO:0000256" key="4">
    <source>
        <dbReference type="ARBA" id="ARBA00022692"/>
    </source>
</evidence>
<keyword evidence="8" id="KW-0472">Membrane</keyword>
<dbReference type="GO" id="GO:0005743">
    <property type="term" value="C:mitochondrial inner membrane"/>
    <property type="evidence" value="ECO:0007669"/>
    <property type="project" value="UniProtKB-SubCell"/>
</dbReference>
<sequence length="142" mass="16279">MILHLCIDFPTYADGFAIPVTAVLHEANVINSDILLATLGLSLSGCMFFYSLGTFTNKLIGNVYIHNETNKVRIAYLNFWGNRQDVILDINDITPYDKSRLPILSENLYKKYLTISNDEIFKINIKYGEVLDNERFNKVFCD</sequence>
<protein>
    <recommendedName>
        <fullName evidence="3">Transmembrane protein 186</fullName>
    </recommendedName>
</protein>
<evidence type="ECO:0000256" key="7">
    <source>
        <dbReference type="ARBA" id="ARBA00023128"/>
    </source>
</evidence>
<evidence type="ECO:0000256" key="1">
    <source>
        <dbReference type="ARBA" id="ARBA00004448"/>
    </source>
</evidence>
<keyword evidence="5" id="KW-0999">Mitochondrion inner membrane</keyword>
<comment type="subcellular location">
    <subcellularLocation>
        <location evidence="1">Mitochondrion inner membrane</location>
        <topology evidence="1">Multi-pass membrane protein</topology>
    </subcellularLocation>
</comment>
<dbReference type="Proteomes" id="UP001353858">
    <property type="component" value="Unassembled WGS sequence"/>
</dbReference>
<proteinExistence type="inferred from homology"/>
<dbReference type="AlphaFoldDB" id="A0AAN7PSQ8"/>
<keyword evidence="10" id="KW-1185">Reference proteome</keyword>
<gene>
    <name evidence="9" type="ORF">RN001_014257</name>
</gene>
<evidence type="ECO:0000256" key="5">
    <source>
        <dbReference type="ARBA" id="ARBA00022792"/>
    </source>
</evidence>
<name>A0AAN7PSQ8_9COLE</name>
<comment type="caution">
    <text evidence="9">The sequence shown here is derived from an EMBL/GenBank/DDBJ whole genome shotgun (WGS) entry which is preliminary data.</text>
</comment>
<comment type="similarity">
    <text evidence="2">Belongs to the TMEM186 family.</text>
</comment>
<evidence type="ECO:0000256" key="3">
    <source>
        <dbReference type="ARBA" id="ARBA00014604"/>
    </source>
</evidence>
<evidence type="ECO:0000256" key="2">
    <source>
        <dbReference type="ARBA" id="ARBA00007020"/>
    </source>
</evidence>
<reference evidence="10" key="1">
    <citation type="submission" date="2023-01" db="EMBL/GenBank/DDBJ databases">
        <title>Key to firefly adult light organ development and bioluminescence: homeobox transcription factors regulate luciferase expression and transportation to peroxisome.</title>
        <authorList>
            <person name="Fu X."/>
        </authorList>
    </citation>
    <scope>NUCLEOTIDE SEQUENCE [LARGE SCALE GENOMIC DNA]</scope>
</reference>
<organism evidence="9 10">
    <name type="scientific">Aquatica leii</name>
    <dbReference type="NCBI Taxonomy" id="1421715"/>
    <lineage>
        <taxon>Eukaryota</taxon>
        <taxon>Metazoa</taxon>
        <taxon>Ecdysozoa</taxon>
        <taxon>Arthropoda</taxon>
        <taxon>Hexapoda</taxon>
        <taxon>Insecta</taxon>
        <taxon>Pterygota</taxon>
        <taxon>Neoptera</taxon>
        <taxon>Endopterygota</taxon>
        <taxon>Coleoptera</taxon>
        <taxon>Polyphaga</taxon>
        <taxon>Elateriformia</taxon>
        <taxon>Elateroidea</taxon>
        <taxon>Lampyridae</taxon>
        <taxon>Luciolinae</taxon>
        <taxon>Aquatica</taxon>
    </lineage>
</organism>
<keyword evidence="7" id="KW-0496">Mitochondrion</keyword>
<dbReference type="InterPro" id="IPR026571">
    <property type="entry name" value="Tmem186"/>
</dbReference>
<dbReference type="EMBL" id="JARPUR010000006">
    <property type="protein sequence ID" value="KAK4874897.1"/>
    <property type="molecule type" value="Genomic_DNA"/>
</dbReference>
<evidence type="ECO:0000313" key="9">
    <source>
        <dbReference type="EMBL" id="KAK4874897.1"/>
    </source>
</evidence>
<accession>A0AAN7PSQ8</accession>
<dbReference type="PANTHER" id="PTHR13603:SF1">
    <property type="entry name" value="TRANSMEMBRANE PROTEIN 186"/>
    <property type="match status" value="1"/>
</dbReference>